<dbReference type="AlphaFoldDB" id="A0A367RF14"/>
<sequence>MKVKRQRITVEELLSRYAAGERDFTKVIIEDSREGLMRGVDLCNINLEGSILIIDLSGAILRKANLRNTLWGDHCSWQEADFSGSDFTGINNESSCVFLRCNFSNTIWNQADLWQSTFEDCDLTDVNFDNADFSEVKLYG</sequence>
<dbReference type="SUPFAM" id="SSF141571">
    <property type="entry name" value="Pentapeptide repeat-like"/>
    <property type="match status" value="1"/>
</dbReference>
<dbReference type="EMBL" id="LXQE01000157">
    <property type="protein sequence ID" value="RCJ33962.1"/>
    <property type="molecule type" value="Genomic_DNA"/>
</dbReference>
<organism evidence="1 2">
    <name type="scientific">Nostoc punctiforme NIES-2108</name>
    <dbReference type="NCBI Taxonomy" id="1356359"/>
    <lineage>
        <taxon>Bacteria</taxon>
        <taxon>Bacillati</taxon>
        <taxon>Cyanobacteriota</taxon>
        <taxon>Cyanophyceae</taxon>
        <taxon>Nostocales</taxon>
        <taxon>Nostocaceae</taxon>
        <taxon>Nostoc</taxon>
    </lineage>
</organism>
<dbReference type="InterPro" id="IPR001646">
    <property type="entry name" value="5peptide_repeat"/>
</dbReference>
<dbReference type="InterPro" id="IPR051082">
    <property type="entry name" value="Pentapeptide-BTB/POZ_domain"/>
</dbReference>
<evidence type="ECO:0008006" key="3">
    <source>
        <dbReference type="Google" id="ProtNLM"/>
    </source>
</evidence>
<dbReference type="Pfam" id="PF00805">
    <property type="entry name" value="Pentapeptide"/>
    <property type="match status" value="1"/>
</dbReference>
<proteinExistence type="predicted"/>
<protein>
    <recommendedName>
        <fullName evidence="3">Pentapeptide repeat-containing protein</fullName>
    </recommendedName>
</protein>
<gene>
    <name evidence="1" type="ORF">A6769_23255</name>
</gene>
<dbReference type="Gene3D" id="2.160.20.80">
    <property type="entry name" value="E3 ubiquitin-protein ligase SopA"/>
    <property type="match status" value="1"/>
</dbReference>
<comment type="caution">
    <text evidence="1">The sequence shown here is derived from an EMBL/GenBank/DDBJ whole genome shotgun (WGS) entry which is preliminary data.</text>
</comment>
<dbReference type="PANTHER" id="PTHR14136">
    <property type="entry name" value="BTB_POZ DOMAIN-CONTAINING PROTEIN KCTD9"/>
    <property type="match status" value="1"/>
</dbReference>
<accession>A0A367RF14</accession>
<dbReference type="PANTHER" id="PTHR14136:SF17">
    <property type="entry name" value="BTB_POZ DOMAIN-CONTAINING PROTEIN KCTD9"/>
    <property type="match status" value="1"/>
</dbReference>
<name>A0A367RF14_NOSPU</name>
<evidence type="ECO:0000313" key="1">
    <source>
        <dbReference type="EMBL" id="RCJ33962.1"/>
    </source>
</evidence>
<evidence type="ECO:0000313" key="2">
    <source>
        <dbReference type="Proteomes" id="UP000252085"/>
    </source>
</evidence>
<dbReference type="Proteomes" id="UP000252085">
    <property type="component" value="Unassembled WGS sequence"/>
</dbReference>
<reference evidence="1 2" key="1">
    <citation type="submission" date="2016-04" db="EMBL/GenBank/DDBJ databases">
        <authorList>
            <person name="Evans L.H."/>
            <person name="Alamgir A."/>
            <person name="Owens N."/>
            <person name="Weber N.D."/>
            <person name="Virtaneva K."/>
            <person name="Barbian K."/>
            <person name="Babar A."/>
            <person name="Rosenke K."/>
        </authorList>
    </citation>
    <scope>NUCLEOTIDE SEQUENCE [LARGE SCALE GENOMIC DNA]</scope>
    <source>
        <strain evidence="1">NIES-2108</strain>
    </source>
</reference>